<dbReference type="NCBIfam" id="TIGR03178">
    <property type="entry name" value="allantoinase"/>
    <property type="match status" value="1"/>
</dbReference>
<evidence type="ECO:0000256" key="5">
    <source>
        <dbReference type="ARBA" id="ARBA00011881"/>
    </source>
</evidence>
<organism evidence="11 12">
    <name type="scientific">Megamonas hypermegale</name>
    <dbReference type="NCBI Taxonomy" id="158847"/>
    <lineage>
        <taxon>Bacteria</taxon>
        <taxon>Bacillati</taxon>
        <taxon>Bacillota</taxon>
        <taxon>Negativicutes</taxon>
        <taxon>Selenomonadales</taxon>
        <taxon>Selenomonadaceae</taxon>
        <taxon>Megamonas</taxon>
    </lineage>
</organism>
<evidence type="ECO:0000313" key="12">
    <source>
        <dbReference type="Proteomes" id="UP000780768"/>
    </source>
</evidence>
<reference evidence="11" key="1">
    <citation type="journal article" date="2021" name="PeerJ">
        <title>Extensive microbial diversity within the chicken gut microbiome revealed by metagenomics and culture.</title>
        <authorList>
            <person name="Gilroy R."/>
            <person name="Ravi A."/>
            <person name="Getino M."/>
            <person name="Pursley I."/>
            <person name="Horton D.L."/>
            <person name="Alikhan N.F."/>
            <person name="Baker D."/>
            <person name="Gharbi K."/>
            <person name="Hall N."/>
            <person name="Watson M."/>
            <person name="Adriaenssens E.M."/>
            <person name="Foster-Nyarko E."/>
            <person name="Jarju S."/>
            <person name="Secka A."/>
            <person name="Antonio M."/>
            <person name="Oren A."/>
            <person name="Chaudhuri R.R."/>
            <person name="La Ragione R."/>
            <person name="Hildebrand F."/>
            <person name="Pallen M.J."/>
        </authorList>
    </citation>
    <scope>NUCLEOTIDE SEQUENCE</scope>
    <source>
        <strain evidence="11">7318</strain>
    </source>
</reference>
<comment type="caution">
    <text evidence="11">The sequence shown here is derived from an EMBL/GenBank/DDBJ whole genome shotgun (WGS) entry which is preliminary data.</text>
</comment>
<evidence type="ECO:0000256" key="6">
    <source>
        <dbReference type="ARBA" id="ARBA00012863"/>
    </source>
</evidence>
<dbReference type="NCBIfam" id="TIGR00857">
    <property type="entry name" value="pyrC_multi"/>
    <property type="match status" value="1"/>
</dbReference>
<dbReference type="SUPFAM" id="SSF51556">
    <property type="entry name" value="Metallo-dependent hydrolases"/>
    <property type="match status" value="1"/>
</dbReference>
<feature type="domain" description="Amidohydrolase-related" evidence="10">
    <location>
        <begin position="49"/>
        <end position="431"/>
    </location>
</feature>
<reference evidence="11" key="2">
    <citation type="submission" date="2021-09" db="EMBL/GenBank/DDBJ databases">
        <authorList>
            <person name="Gilroy R."/>
        </authorList>
    </citation>
    <scope>NUCLEOTIDE SEQUENCE</scope>
    <source>
        <strain evidence="11">7318</strain>
    </source>
</reference>
<accession>A0A921HNZ2</accession>
<dbReference type="GO" id="GO:0005737">
    <property type="term" value="C:cytoplasm"/>
    <property type="evidence" value="ECO:0007669"/>
    <property type="project" value="TreeGrafter"/>
</dbReference>
<dbReference type="Pfam" id="PF01979">
    <property type="entry name" value="Amidohydro_1"/>
    <property type="match status" value="1"/>
</dbReference>
<dbReference type="EMBL" id="DYVR01000241">
    <property type="protein sequence ID" value="HJF85718.1"/>
    <property type="molecule type" value="Genomic_DNA"/>
</dbReference>
<evidence type="ECO:0000256" key="3">
    <source>
        <dbReference type="ARBA" id="ARBA00008829"/>
    </source>
</evidence>
<comment type="similarity">
    <text evidence="4">Belongs to the metallo-dependent hydrolases superfamily. Allantoinase family.</text>
</comment>
<dbReference type="SUPFAM" id="SSF51338">
    <property type="entry name" value="Composite domain of metallo-dependent hydrolases"/>
    <property type="match status" value="1"/>
</dbReference>
<dbReference type="PANTHER" id="PTHR43668:SF2">
    <property type="entry name" value="ALLANTOINASE"/>
    <property type="match status" value="1"/>
</dbReference>
<dbReference type="InterPro" id="IPR032466">
    <property type="entry name" value="Metal_Hydrolase"/>
</dbReference>
<dbReference type="FunFam" id="3.20.20.140:FF:000174">
    <property type="entry name" value="Dihydropyrimidinase-related protein 2"/>
    <property type="match status" value="1"/>
</dbReference>
<dbReference type="InterPro" id="IPR050138">
    <property type="entry name" value="DHOase/Allantoinase_Hydrolase"/>
</dbReference>
<keyword evidence="7" id="KW-0479">Metal-binding</keyword>
<dbReference type="Proteomes" id="UP000780768">
    <property type="component" value="Unassembled WGS sequence"/>
</dbReference>
<evidence type="ECO:0000256" key="4">
    <source>
        <dbReference type="ARBA" id="ARBA00010368"/>
    </source>
</evidence>
<keyword evidence="9" id="KW-0862">Zinc</keyword>
<gene>
    <name evidence="11" type="primary">allB</name>
    <name evidence="11" type="ORF">K8V65_08670</name>
</gene>
<evidence type="ECO:0000256" key="1">
    <source>
        <dbReference type="ARBA" id="ARBA00001947"/>
    </source>
</evidence>
<dbReference type="GO" id="GO:0004038">
    <property type="term" value="F:allantoinase activity"/>
    <property type="evidence" value="ECO:0007669"/>
    <property type="project" value="UniProtKB-EC"/>
</dbReference>
<evidence type="ECO:0000259" key="10">
    <source>
        <dbReference type="Pfam" id="PF01979"/>
    </source>
</evidence>
<dbReference type="EC" id="3.5.2.5" evidence="6"/>
<dbReference type="AlphaFoldDB" id="A0A921HNZ2"/>
<name>A0A921HNZ2_9FIRM</name>
<dbReference type="GO" id="GO:0006145">
    <property type="term" value="P:purine nucleobase catabolic process"/>
    <property type="evidence" value="ECO:0007669"/>
    <property type="project" value="TreeGrafter"/>
</dbReference>
<dbReference type="PANTHER" id="PTHR43668">
    <property type="entry name" value="ALLANTOINASE"/>
    <property type="match status" value="1"/>
</dbReference>
<dbReference type="Gene3D" id="3.20.20.140">
    <property type="entry name" value="Metal-dependent hydrolases"/>
    <property type="match status" value="1"/>
</dbReference>
<dbReference type="GO" id="GO:0050897">
    <property type="term" value="F:cobalt ion binding"/>
    <property type="evidence" value="ECO:0007669"/>
    <property type="project" value="InterPro"/>
</dbReference>
<dbReference type="InterPro" id="IPR017593">
    <property type="entry name" value="Allantoinase"/>
</dbReference>
<dbReference type="GO" id="GO:0008270">
    <property type="term" value="F:zinc ion binding"/>
    <property type="evidence" value="ECO:0007669"/>
    <property type="project" value="InterPro"/>
</dbReference>
<comment type="subunit">
    <text evidence="5">Homotetramer.</text>
</comment>
<evidence type="ECO:0000256" key="9">
    <source>
        <dbReference type="ARBA" id="ARBA00022833"/>
    </source>
</evidence>
<keyword evidence="8 11" id="KW-0378">Hydrolase</keyword>
<proteinExistence type="inferred from homology"/>
<evidence type="ECO:0000256" key="2">
    <source>
        <dbReference type="ARBA" id="ARBA00004968"/>
    </source>
</evidence>
<comment type="similarity">
    <text evidence="3">Belongs to the metallo-dependent hydrolases superfamily. Hydantoinase/dihydropyrimidinase family.</text>
</comment>
<protein>
    <recommendedName>
        <fullName evidence="6">allantoinase</fullName>
        <ecNumber evidence="6">3.5.2.5</ecNumber>
    </recommendedName>
</protein>
<comment type="pathway">
    <text evidence="2">Nitrogen metabolism; (S)-allantoin degradation; allantoate from (S)-allantoin: step 1/1.</text>
</comment>
<evidence type="ECO:0000256" key="8">
    <source>
        <dbReference type="ARBA" id="ARBA00022801"/>
    </source>
</evidence>
<comment type="cofactor">
    <cofactor evidence="1">
        <name>Zn(2+)</name>
        <dbReference type="ChEBI" id="CHEBI:29105"/>
    </cofactor>
</comment>
<dbReference type="InterPro" id="IPR011059">
    <property type="entry name" value="Metal-dep_hydrolase_composite"/>
</dbReference>
<evidence type="ECO:0000256" key="7">
    <source>
        <dbReference type="ARBA" id="ARBA00022723"/>
    </source>
</evidence>
<dbReference type="InterPro" id="IPR006680">
    <property type="entry name" value="Amidohydro-rel"/>
</dbReference>
<evidence type="ECO:0000313" key="11">
    <source>
        <dbReference type="EMBL" id="HJF85718.1"/>
    </source>
</evidence>
<sequence length="450" mass="49934">MLDLLIKNARIVTEQEIIYGNVGVSNGEIEYVSNEAKKACKVIDVQGKYLLPGIVDDHVHFNEPGYTWREDFQHGSRAAAKGGVTTVIDMPMQNDPAVTTAKIFADKEKLLKGKSYVDYGFWGGLVHGNESELKGLDEKGALAFKCFMCDPGKGYTSLSLAEIRQRIEILQKFDGLAGFHCEDYNMIKENEEKAITEGRTSRLDYLQARPVEAELKAVNDIIDILRATKGKAHICHVSHPLVAQSIKKAKAEGIDITAETCMHYLLFTGDDLIKNGAVFKCSPPLRSKKDAAILWDYIVDGTLDCICSDHSPCRIEEKSEKGAKGIFGAWGGISSVQTSLQAFWNYAVNKKEYSPTIVARVMAANPAKIFAIYGRKGAIKEGFDADFTVIDAEMPWQVTADELEYENKFSAFCRTKGKGMPVMTFVRGNLVYDGKFFSNECIGKLIKKLK</sequence>
<dbReference type="GO" id="GO:0000256">
    <property type="term" value="P:allantoin catabolic process"/>
    <property type="evidence" value="ECO:0007669"/>
    <property type="project" value="InterPro"/>
</dbReference>